<comment type="subcellular location">
    <subcellularLocation>
        <location evidence="1">Membrane</location>
        <topology evidence="1">Multi-pass membrane protein</topology>
    </subcellularLocation>
</comment>
<dbReference type="InterPro" id="IPR058533">
    <property type="entry name" value="Cation_efflux_TM"/>
</dbReference>
<evidence type="ECO:0000256" key="7">
    <source>
        <dbReference type="SAM" id="Phobius"/>
    </source>
</evidence>
<dbReference type="InterPro" id="IPR027469">
    <property type="entry name" value="Cation_efflux_TMD_sf"/>
</dbReference>
<proteinExistence type="inferred from homology"/>
<feature type="transmembrane region" description="Helical" evidence="7">
    <location>
        <begin position="97"/>
        <end position="115"/>
    </location>
</feature>
<name>A0AAP4B8V7_9FIRM</name>
<keyword evidence="4 7" id="KW-0812">Transmembrane</keyword>
<evidence type="ECO:0000256" key="3">
    <source>
        <dbReference type="ARBA" id="ARBA00022448"/>
    </source>
</evidence>
<evidence type="ECO:0000259" key="8">
    <source>
        <dbReference type="Pfam" id="PF01545"/>
    </source>
</evidence>
<evidence type="ECO:0000256" key="1">
    <source>
        <dbReference type="ARBA" id="ARBA00004141"/>
    </source>
</evidence>
<dbReference type="AlphaFoldDB" id="A0AAP4B8V7"/>
<dbReference type="SUPFAM" id="SSF161111">
    <property type="entry name" value="Cation efflux protein transmembrane domain-like"/>
    <property type="match status" value="1"/>
</dbReference>
<keyword evidence="11" id="KW-1185">Reference proteome</keyword>
<dbReference type="GO" id="GO:0016020">
    <property type="term" value="C:membrane"/>
    <property type="evidence" value="ECO:0007669"/>
    <property type="project" value="UniProtKB-SubCell"/>
</dbReference>
<evidence type="ECO:0000256" key="6">
    <source>
        <dbReference type="ARBA" id="ARBA00023136"/>
    </source>
</evidence>
<feature type="transmembrane region" description="Helical" evidence="7">
    <location>
        <begin position="130"/>
        <end position="151"/>
    </location>
</feature>
<gene>
    <name evidence="10" type="ORF">QJ036_00405</name>
</gene>
<keyword evidence="5 7" id="KW-1133">Transmembrane helix</keyword>
<protein>
    <submittedName>
        <fullName evidence="10">Cation diffusion facilitator family transporter</fullName>
    </submittedName>
</protein>
<dbReference type="InterPro" id="IPR027470">
    <property type="entry name" value="Cation_efflux_CTD"/>
</dbReference>
<dbReference type="Gene3D" id="3.30.70.1350">
    <property type="entry name" value="Cation efflux protein, cytoplasmic domain"/>
    <property type="match status" value="1"/>
</dbReference>
<evidence type="ECO:0000313" key="11">
    <source>
        <dbReference type="Proteomes" id="UP001300383"/>
    </source>
</evidence>
<dbReference type="Pfam" id="PF16916">
    <property type="entry name" value="ZT_dimer"/>
    <property type="match status" value="1"/>
</dbReference>
<dbReference type="InterPro" id="IPR050291">
    <property type="entry name" value="CDF_Transporter"/>
</dbReference>
<evidence type="ECO:0000313" key="10">
    <source>
        <dbReference type="EMBL" id="MDI9240937.1"/>
    </source>
</evidence>
<dbReference type="PANTHER" id="PTHR43840:SF50">
    <property type="entry name" value="MANGANESE EFFLUX SYSTEM PROTEIN MNES"/>
    <property type="match status" value="1"/>
</dbReference>
<feature type="transmembrane region" description="Helical" evidence="7">
    <location>
        <begin position="25"/>
        <end position="54"/>
    </location>
</feature>
<dbReference type="FunFam" id="1.20.1510.10:FF:000006">
    <property type="entry name" value="Divalent cation efflux transporter"/>
    <property type="match status" value="1"/>
</dbReference>
<dbReference type="SUPFAM" id="SSF160240">
    <property type="entry name" value="Cation efflux protein cytoplasmic domain-like"/>
    <property type="match status" value="2"/>
</dbReference>
<dbReference type="RefSeq" id="WP_283229449.1">
    <property type="nucleotide sequence ID" value="NZ_JASGBQ010000001.1"/>
</dbReference>
<evidence type="ECO:0000256" key="4">
    <source>
        <dbReference type="ARBA" id="ARBA00022692"/>
    </source>
</evidence>
<comment type="caution">
    <text evidence="10">The sequence shown here is derived from an EMBL/GenBank/DDBJ whole genome shotgun (WGS) entry which is preliminary data.</text>
</comment>
<dbReference type="InterPro" id="IPR002524">
    <property type="entry name" value="Cation_efflux"/>
</dbReference>
<dbReference type="NCBIfam" id="TIGR01297">
    <property type="entry name" value="CDF"/>
    <property type="match status" value="1"/>
</dbReference>
<keyword evidence="3" id="KW-0813">Transport</keyword>
<feature type="domain" description="Cation efflux protein transmembrane" evidence="8">
    <location>
        <begin position="32"/>
        <end position="222"/>
    </location>
</feature>
<feature type="transmembrane region" description="Helical" evidence="7">
    <location>
        <begin position="172"/>
        <end position="191"/>
    </location>
</feature>
<dbReference type="Proteomes" id="UP001300383">
    <property type="component" value="Unassembled WGS sequence"/>
</dbReference>
<organism evidence="10 11">
    <name type="scientific">Fusibacillus kribbianus</name>
    <dbReference type="NCBI Taxonomy" id="3044208"/>
    <lineage>
        <taxon>Bacteria</taxon>
        <taxon>Bacillati</taxon>
        <taxon>Bacillota</taxon>
        <taxon>Clostridia</taxon>
        <taxon>Lachnospirales</taxon>
        <taxon>Lachnospiraceae</taxon>
        <taxon>Fusibacillus</taxon>
    </lineage>
</organism>
<evidence type="ECO:0000256" key="2">
    <source>
        <dbReference type="ARBA" id="ARBA00008114"/>
    </source>
</evidence>
<evidence type="ECO:0000259" key="9">
    <source>
        <dbReference type="Pfam" id="PF16916"/>
    </source>
</evidence>
<reference evidence="10 11" key="1">
    <citation type="submission" date="2023-05" db="EMBL/GenBank/DDBJ databases">
        <title>[ruminococcus] sp. nov., isolated from a pig farm feces dump.</title>
        <authorList>
            <person name="Chang Y.-H."/>
        </authorList>
    </citation>
    <scope>NUCLEOTIDE SEQUENCE [LARGE SCALE GENOMIC DNA]</scope>
    <source>
        <strain evidence="10 11">YH-rum2234</strain>
    </source>
</reference>
<feature type="transmembrane region" description="Helical" evidence="7">
    <location>
        <begin position="197"/>
        <end position="215"/>
    </location>
</feature>
<dbReference type="PANTHER" id="PTHR43840">
    <property type="entry name" value="MITOCHONDRIAL METAL TRANSPORTER 1-RELATED"/>
    <property type="match status" value="1"/>
</dbReference>
<dbReference type="EMBL" id="JASGBQ010000001">
    <property type="protein sequence ID" value="MDI9240937.1"/>
    <property type="molecule type" value="Genomic_DNA"/>
</dbReference>
<dbReference type="Pfam" id="PF01545">
    <property type="entry name" value="Cation_efflux"/>
    <property type="match status" value="1"/>
</dbReference>
<evidence type="ECO:0000256" key="5">
    <source>
        <dbReference type="ARBA" id="ARBA00022989"/>
    </source>
</evidence>
<sequence length="392" mass="43513">MTDFLVRKFVKDYEQTKKASVRTAYGVLSSAVGICCNVFLFLVKIAIGLLLNSISVLSDAFNNLSDAASSIISFVGVKMAERPADRDHPFGHGRIEYIAALIVSFLVIEVGWTFMKTSFGKIREPEELSFQLVSLIILVLSIGVKLWMAMFNRRLGKRIGSRVMEATAADSLGDVLVTSATIFSVALYGIFGINIDGFIGIAVSVAVILAGIGIAKDTLKPLIGEAIDPSVYRSIKEFVESYDGIRGTHDLLVHSYGPSTSMASIHAEVDSHSNIEEIHETIDRIEREAKEQLGVLLVIHMDPVDTDDPLLEERRQAVLDILDQLDGRITLHDFRMSGGRWQIHLFFDIVVPYEMGDDQIGTVIHILQERMKAYDKRIECVITVDRSYTGEQ</sequence>
<accession>A0AAP4B8V7</accession>
<comment type="similarity">
    <text evidence="2">Belongs to the cation diffusion facilitator (CDF) transporter (TC 2.A.4) family.</text>
</comment>
<feature type="domain" description="Cation efflux protein cytoplasmic" evidence="9">
    <location>
        <begin position="228"/>
        <end position="303"/>
    </location>
</feature>
<keyword evidence="6 7" id="KW-0472">Membrane</keyword>
<dbReference type="GO" id="GO:0008324">
    <property type="term" value="F:monoatomic cation transmembrane transporter activity"/>
    <property type="evidence" value="ECO:0007669"/>
    <property type="project" value="InterPro"/>
</dbReference>
<dbReference type="InterPro" id="IPR036837">
    <property type="entry name" value="Cation_efflux_CTD_sf"/>
</dbReference>
<dbReference type="Gene3D" id="1.20.1510.10">
    <property type="entry name" value="Cation efflux protein transmembrane domain"/>
    <property type="match status" value="1"/>
</dbReference>